<comment type="caution">
    <text evidence="1">The sequence shown here is derived from an EMBL/GenBank/DDBJ whole genome shotgun (WGS) entry which is preliminary data.</text>
</comment>
<evidence type="ECO:0000313" key="1">
    <source>
        <dbReference type="EMBL" id="CAK5092070.1"/>
    </source>
</evidence>
<dbReference type="Proteomes" id="UP001497535">
    <property type="component" value="Unassembled WGS sequence"/>
</dbReference>
<dbReference type="EMBL" id="CAVMJV010000092">
    <property type="protein sequence ID" value="CAK5092070.1"/>
    <property type="molecule type" value="Genomic_DNA"/>
</dbReference>
<gene>
    <name evidence="1" type="ORF">MENTE1834_LOCUS39948</name>
</gene>
<keyword evidence="2" id="KW-1185">Reference proteome</keyword>
<evidence type="ECO:0000313" key="2">
    <source>
        <dbReference type="Proteomes" id="UP001497535"/>
    </source>
</evidence>
<name>A0ACB1AKW1_MELEN</name>
<accession>A0ACB1AKW1</accession>
<protein>
    <submittedName>
        <fullName evidence="1">Uncharacterized protein</fullName>
    </submittedName>
</protein>
<organism evidence="1 2">
    <name type="scientific">Meloidogyne enterolobii</name>
    <name type="common">Root-knot nematode worm</name>
    <name type="synonym">Meloidogyne mayaguensis</name>
    <dbReference type="NCBI Taxonomy" id="390850"/>
    <lineage>
        <taxon>Eukaryota</taxon>
        <taxon>Metazoa</taxon>
        <taxon>Ecdysozoa</taxon>
        <taxon>Nematoda</taxon>
        <taxon>Chromadorea</taxon>
        <taxon>Rhabditida</taxon>
        <taxon>Tylenchina</taxon>
        <taxon>Tylenchomorpha</taxon>
        <taxon>Tylenchoidea</taxon>
        <taxon>Meloidogynidae</taxon>
        <taxon>Meloidogyninae</taxon>
        <taxon>Meloidogyne</taxon>
    </lineage>
</organism>
<proteinExistence type="predicted"/>
<reference evidence="1" key="1">
    <citation type="submission" date="2023-11" db="EMBL/GenBank/DDBJ databases">
        <authorList>
            <person name="Poullet M."/>
        </authorList>
    </citation>
    <scope>NUCLEOTIDE SEQUENCE</scope>
    <source>
        <strain evidence="1">E1834</strain>
    </source>
</reference>
<sequence>MDPVPDKISVPVKPFYLAIKEAVPQFPQVKRVIWFVRHGERLDNDKDLKNEVKNTPGQQYEYKGRIYNFDNSPLNETGEERAKVLNNV</sequence>